<dbReference type="AlphaFoldDB" id="A0A3D8LHW6"/>
<dbReference type="EMBL" id="QRGR01000001">
    <property type="protein sequence ID" value="RDV16987.1"/>
    <property type="molecule type" value="Genomic_DNA"/>
</dbReference>
<evidence type="ECO:0000313" key="1">
    <source>
        <dbReference type="EMBL" id="RDV16987.1"/>
    </source>
</evidence>
<dbReference type="CDD" id="cd00565">
    <property type="entry name" value="Ubl_ThiS"/>
    <property type="match status" value="1"/>
</dbReference>
<dbReference type="NCBIfam" id="TIGR01683">
    <property type="entry name" value="thiS"/>
    <property type="match status" value="1"/>
</dbReference>
<dbReference type="PANTHER" id="PTHR34472:SF1">
    <property type="entry name" value="SULFUR CARRIER PROTEIN THIS"/>
    <property type="match status" value="1"/>
</dbReference>
<evidence type="ECO:0000313" key="2">
    <source>
        <dbReference type="Proteomes" id="UP000256708"/>
    </source>
</evidence>
<protein>
    <submittedName>
        <fullName evidence="1">Sulfur carrier protein ThiS</fullName>
    </submittedName>
</protein>
<gene>
    <name evidence="1" type="primary">thiS</name>
    <name evidence="1" type="ORF">DXT99_00260</name>
</gene>
<dbReference type="Pfam" id="PF02597">
    <property type="entry name" value="ThiS"/>
    <property type="match status" value="1"/>
</dbReference>
<name>A0A3D8LHW6_9BACT</name>
<reference evidence="2" key="1">
    <citation type="submission" date="2018-08" db="EMBL/GenBank/DDBJ databases">
        <authorList>
            <person name="Liu Z.-W."/>
            <person name="Du Z.-J."/>
        </authorList>
    </citation>
    <scope>NUCLEOTIDE SEQUENCE [LARGE SCALE GENOMIC DNA]</scope>
    <source>
        <strain evidence="2">H4X</strain>
    </source>
</reference>
<comment type="caution">
    <text evidence="1">The sequence shown here is derived from an EMBL/GenBank/DDBJ whole genome shotgun (WGS) entry which is preliminary data.</text>
</comment>
<dbReference type="Gene3D" id="3.10.20.30">
    <property type="match status" value="1"/>
</dbReference>
<dbReference type="OrthoDB" id="1525151at2"/>
<accession>A0A3D8LHW6</accession>
<sequence>MTIFLNNQAKELSEPSSVSALLQLLALEHMRGIAVAINDQVVPRSNWDSYQLQENDRLTLIRATQGG</sequence>
<dbReference type="RefSeq" id="WP_115563507.1">
    <property type="nucleotide sequence ID" value="NZ_QRGR01000001.1"/>
</dbReference>
<dbReference type="Proteomes" id="UP000256708">
    <property type="component" value="Unassembled WGS sequence"/>
</dbReference>
<dbReference type="InterPro" id="IPR010035">
    <property type="entry name" value="Thi_S"/>
</dbReference>
<proteinExistence type="predicted"/>
<dbReference type="InterPro" id="IPR012675">
    <property type="entry name" value="Beta-grasp_dom_sf"/>
</dbReference>
<organism evidence="1 2">
    <name type="scientific">Pontibacter diazotrophicus</name>
    <dbReference type="NCBI Taxonomy" id="1400979"/>
    <lineage>
        <taxon>Bacteria</taxon>
        <taxon>Pseudomonadati</taxon>
        <taxon>Bacteroidota</taxon>
        <taxon>Cytophagia</taxon>
        <taxon>Cytophagales</taxon>
        <taxon>Hymenobacteraceae</taxon>
        <taxon>Pontibacter</taxon>
    </lineage>
</organism>
<dbReference type="InterPro" id="IPR016155">
    <property type="entry name" value="Mopterin_synth/thiamin_S_b"/>
</dbReference>
<dbReference type="InterPro" id="IPR003749">
    <property type="entry name" value="ThiS/MoaD-like"/>
</dbReference>
<dbReference type="PANTHER" id="PTHR34472">
    <property type="entry name" value="SULFUR CARRIER PROTEIN THIS"/>
    <property type="match status" value="1"/>
</dbReference>
<dbReference type="SUPFAM" id="SSF54285">
    <property type="entry name" value="MoaD/ThiS"/>
    <property type="match status" value="1"/>
</dbReference>
<keyword evidence="2" id="KW-1185">Reference proteome</keyword>